<dbReference type="Proteomes" id="UP000325606">
    <property type="component" value="Chromosome"/>
</dbReference>
<dbReference type="RefSeq" id="WP_151053665.1">
    <property type="nucleotide sequence ID" value="NZ_CP044222.1"/>
</dbReference>
<protein>
    <submittedName>
        <fullName evidence="1">Uncharacterized protein</fullName>
    </submittedName>
</protein>
<organism evidence="1 2">
    <name type="scientific">Nitrincola iocasae</name>
    <dbReference type="NCBI Taxonomy" id="2614693"/>
    <lineage>
        <taxon>Bacteria</taxon>
        <taxon>Pseudomonadati</taxon>
        <taxon>Pseudomonadota</taxon>
        <taxon>Gammaproteobacteria</taxon>
        <taxon>Oceanospirillales</taxon>
        <taxon>Oceanospirillaceae</taxon>
        <taxon>Nitrincola</taxon>
    </lineage>
</organism>
<dbReference type="AlphaFoldDB" id="A0A5J6LBE6"/>
<dbReference type="KEGG" id="nik:F5I99_03450"/>
<dbReference type="EMBL" id="CP044222">
    <property type="protein sequence ID" value="QEW05621.1"/>
    <property type="molecule type" value="Genomic_DNA"/>
</dbReference>
<accession>A0A5J6LBE6</accession>
<gene>
    <name evidence="1" type="ORF">F5I99_03450</name>
</gene>
<keyword evidence="2" id="KW-1185">Reference proteome</keyword>
<reference evidence="1 2" key="1">
    <citation type="submission" date="2019-09" db="EMBL/GenBank/DDBJ databases">
        <title>Nitrincola iocasae sp. nov., a bacterium isolated from the sediment collected at a cold seep field in South China Sea.</title>
        <authorList>
            <person name="Zhang H."/>
            <person name="Wang H."/>
            <person name="Li C."/>
        </authorList>
    </citation>
    <scope>NUCLEOTIDE SEQUENCE [LARGE SCALE GENOMIC DNA]</scope>
    <source>
        <strain evidence="1 2">KXZD1103</strain>
    </source>
</reference>
<name>A0A5J6LBE6_9GAMM</name>
<proteinExistence type="predicted"/>
<evidence type="ECO:0000313" key="2">
    <source>
        <dbReference type="Proteomes" id="UP000325606"/>
    </source>
</evidence>
<evidence type="ECO:0000313" key="1">
    <source>
        <dbReference type="EMBL" id="QEW05621.1"/>
    </source>
</evidence>
<sequence>MNLSRCPVCHSRLHLDALVQDESGRDLLALLAKLDRSAGAALVSYLSLFRSKQRDLANDRALRIANEALALAPLNILVPALVQTVEQLRSKQQAGDFKPLSNHRYLTRVLEGYGHSQAQPEGDILQLPSDMQTENVTRAGRRSAVSAAVMDIKDTDW</sequence>